<organism evidence="2 3">
    <name type="scientific">Armillaria luteobubalina</name>
    <dbReference type="NCBI Taxonomy" id="153913"/>
    <lineage>
        <taxon>Eukaryota</taxon>
        <taxon>Fungi</taxon>
        <taxon>Dikarya</taxon>
        <taxon>Basidiomycota</taxon>
        <taxon>Agaricomycotina</taxon>
        <taxon>Agaricomycetes</taxon>
        <taxon>Agaricomycetidae</taxon>
        <taxon>Agaricales</taxon>
        <taxon>Marasmiineae</taxon>
        <taxon>Physalacriaceae</taxon>
        <taxon>Armillaria</taxon>
    </lineage>
</organism>
<sequence>MSNTSLSRFEQASGCLVPIINPCPEPFTPNDFTHYEYMARSYIESAENIASNRHVHALSEGFRDPLIKDWFVADMHHLCSLNVTNFLLAMRMAFLPRSWDRKLRDEIRSSYQGKDESVVEWMSRLRQTNTLLRHTYFHLSNADLLEHFKTHINTSLSAHRRYPEAAKEDDLMQWILIIKSIEESQDADGVRDPDATQCPPAIFKPTDPRLKRKRSSSNEDDVLSKRPTLSPPPSTSAPVATAPLTPTSPSAPFVSHSSKTLRTHALRIGLPCLTGEQRVWIKQRKGCFKCRRVWVYHTAYYCSNGSPDPETYQGIMEKDGTVAVDAPEHCPDVSQLLYDDEDRHWRSSVD</sequence>
<comment type="caution">
    <text evidence="2">The sequence shown here is derived from an EMBL/GenBank/DDBJ whole genome shotgun (WGS) entry which is preliminary data.</text>
</comment>
<evidence type="ECO:0000256" key="1">
    <source>
        <dbReference type="SAM" id="MobiDB-lite"/>
    </source>
</evidence>
<dbReference type="Proteomes" id="UP001175228">
    <property type="component" value="Unassembled WGS sequence"/>
</dbReference>
<proteinExistence type="predicted"/>
<reference evidence="2" key="1">
    <citation type="submission" date="2023-06" db="EMBL/GenBank/DDBJ databases">
        <authorList>
            <consortium name="Lawrence Berkeley National Laboratory"/>
            <person name="Ahrendt S."/>
            <person name="Sahu N."/>
            <person name="Indic B."/>
            <person name="Wong-Bajracharya J."/>
            <person name="Merenyi Z."/>
            <person name="Ke H.-M."/>
            <person name="Monk M."/>
            <person name="Kocsube S."/>
            <person name="Drula E."/>
            <person name="Lipzen A."/>
            <person name="Balint B."/>
            <person name="Henrissat B."/>
            <person name="Andreopoulos B."/>
            <person name="Martin F.M."/>
            <person name="Harder C.B."/>
            <person name="Rigling D."/>
            <person name="Ford K.L."/>
            <person name="Foster G.D."/>
            <person name="Pangilinan J."/>
            <person name="Papanicolaou A."/>
            <person name="Barry K."/>
            <person name="LaButti K."/>
            <person name="Viragh M."/>
            <person name="Koriabine M."/>
            <person name="Yan M."/>
            <person name="Riley R."/>
            <person name="Champramary S."/>
            <person name="Plett K.L."/>
            <person name="Tsai I.J."/>
            <person name="Slot J."/>
            <person name="Sipos G."/>
            <person name="Plett J."/>
            <person name="Nagy L.G."/>
            <person name="Grigoriev I.V."/>
        </authorList>
    </citation>
    <scope>NUCLEOTIDE SEQUENCE</scope>
    <source>
        <strain evidence="2">HWK02</strain>
    </source>
</reference>
<gene>
    <name evidence="2" type="ORF">EDD18DRAFT_1347986</name>
</gene>
<feature type="compositionally biased region" description="Low complexity" evidence="1">
    <location>
        <begin position="236"/>
        <end position="252"/>
    </location>
</feature>
<dbReference type="AlphaFoldDB" id="A0AA39QE00"/>
<accession>A0AA39QE00</accession>
<protein>
    <submittedName>
        <fullName evidence="2">Uncharacterized protein</fullName>
    </submittedName>
</protein>
<feature type="region of interest" description="Disordered" evidence="1">
    <location>
        <begin position="186"/>
        <end position="255"/>
    </location>
</feature>
<name>A0AA39QE00_9AGAR</name>
<keyword evidence="3" id="KW-1185">Reference proteome</keyword>
<dbReference type="EMBL" id="JAUEPU010000007">
    <property type="protein sequence ID" value="KAK0500574.1"/>
    <property type="molecule type" value="Genomic_DNA"/>
</dbReference>
<evidence type="ECO:0000313" key="3">
    <source>
        <dbReference type="Proteomes" id="UP001175228"/>
    </source>
</evidence>
<evidence type="ECO:0000313" key="2">
    <source>
        <dbReference type="EMBL" id="KAK0500574.1"/>
    </source>
</evidence>